<proteinExistence type="predicted"/>
<accession>A0A916QK17</accession>
<feature type="transmembrane region" description="Helical" evidence="1">
    <location>
        <begin position="128"/>
        <end position="143"/>
    </location>
</feature>
<evidence type="ECO:0000313" key="3">
    <source>
        <dbReference type="Proteomes" id="UP000677218"/>
    </source>
</evidence>
<name>A0A916QK17_9LACO</name>
<evidence type="ECO:0008006" key="4">
    <source>
        <dbReference type="Google" id="ProtNLM"/>
    </source>
</evidence>
<keyword evidence="1" id="KW-0472">Membrane</keyword>
<feature type="transmembrane region" description="Helical" evidence="1">
    <location>
        <begin position="560"/>
        <end position="581"/>
    </location>
</feature>
<feature type="transmembrane region" description="Helical" evidence="1">
    <location>
        <begin position="105"/>
        <end position="122"/>
    </location>
</feature>
<keyword evidence="1" id="KW-1133">Transmembrane helix</keyword>
<dbReference type="EMBL" id="BMAY01000006">
    <property type="protein sequence ID" value="GFZ27168.1"/>
    <property type="molecule type" value="Genomic_DNA"/>
</dbReference>
<feature type="transmembrane region" description="Helical" evidence="1">
    <location>
        <begin position="80"/>
        <end position="98"/>
    </location>
</feature>
<organism evidence="2 3">
    <name type="scientific">Lactobacillus corticis</name>
    <dbReference type="NCBI Taxonomy" id="2201249"/>
    <lineage>
        <taxon>Bacteria</taxon>
        <taxon>Bacillati</taxon>
        <taxon>Bacillota</taxon>
        <taxon>Bacilli</taxon>
        <taxon>Lactobacillales</taxon>
        <taxon>Lactobacillaceae</taxon>
        <taxon>Lactobacillus</taxon>
    </lineage>
</organism>
<dbReference type="AlphaFoldDB" id="A0A916QK17"/>
<feature type="transmembrane region" description="Helical" evidence="1">
    <location>
        <begin position="374"/>
        <end position="395"/>
    </location>
</feature>
<reference evidence="2" key="1">
    <citation type="submission" date="2020-08" db="EMBL/GenBank/DDBJ databases">
        <title>Taxonomic study for Lactobacillus species isolated from hardwood bark.</title>
        <authorList>
            <person name="Tohno M."/>
            <person name="Tanizawa Y."/>
        </authorList>
    </citation>
    <scope>NUCLEOTIDE SEQUENCE</scope>
    <source>
        <strain evidence="2">B40</strain>
    </source>
</reference>
<sequence>MQIKTRIDKIGLTMLPWLAMVFSIYLLAAVQNWNGYTIIDQDTYFHYSRFYDAAMQIKHGTYNLFQTNYAFNHSGRVTSAVYGPLFTYLMGGILLVLGTWYRFQIFTYYALGLLAGTGMYFLLRKLRINRVFSTFFAIFYLNIGPIQSWFDHTNMTAWGGAIAPFVLLEGINMLQDRDRPVRWVRLMFWMSVMAQIHVLSVLILALALVPFVVIGFARAQSKRGMIISLLLAVLATTLLSANVWGSLCLLYLNNHLVPTTQYLLSSKTFELSTIGTIRRRVLPVMRYLFLLMLLRLIFNLRFKARWLTNFLTIYALGMLFCVSSKFPWDYLQAKLPIIGSYFQFPYRLLIVGYPLMLASLALTLTELAKRPEKLAFGTWAAFLILLLGVNVASNYSRLVLHTSSQYEKVKNSSKYYQKTATRGNYYLKAKNPAKLMASMRTKGQLGEMFKEISKINPDYMPNYRTTLTSTQAVSVYAQEIIKPATSGKFHYQVLANGALKVVWTGKKAAKVAVPVVCYQQSKVTVNGQVVSPKLSSLGVPQVQQKVGKNYLILQFIVPKWYLALLISSLLGWLGLGAGCLVKSKKHLTKLFQHVLQ</sequence>
<feature type="transmembrane region" description="Helical" evidence="1">
    <location>
        <begin position="348"/>
        <end position="367"/>
    </location>
</feature>
<feature type="transmembrane region" description="Helical" evidence="1">
    <location>
        <begin position="281"/>
        <end position="298"/>
    </location>
</feature>
<feature type="transmembrane region" description="Helical" evidence="1">
    <location>
        <begin position="12"/>
        <end position="30"/>
    </location>
</feature>
<evidence type="ECO:0000313" key="2">
    <source>
        <dbReference type="EMBL" id="GFZ27168.1"/>
    </source>
</evidence>
<feature type="transmembrane region" description="Helical" evidence="1">
    <location>
        <begin position="310"/>
        <end position="328"/>
    </location>
</feature>
<dbReference type="RefSeq" id="WP_212780856.1">
    <property type="nucleotide sequence ID" value="NZ_BMAY01000006.1"/>
</dbReference>
<feature type="transmembrane region" description="Helical" evidence="1">
    <location>
        <begin position="194"/>
        <end position="217"/>
    </location>
</feature>
<feature type="transmembrane region" description="Helical" evidence="1">
    <location>
        <begin position="229"/>
        <end position="252"/>
    </location>
</feature>
<dbReference type="Proteomes" id="UP000677218">
    <property type="component" value="Unassembled WGS sequence"/>
</dbReference>
<gene>
    <name evidence="2" type="ORF">LCB40_10480</name>
</gene>
<keyword evidence="3" id="KW-1185">Reference proteome</keyword>
<comment type="caution">
    <text evidence="2">The sequence shown here is derived from an EMBL/GenBank/DDBJ whole genome shotgun (WGS) entry which is preliminary data.</text>
</comment>
<evidence type="ECO:0000256" key="1">
    <source>
        <dbReference type="SAM" id="Phobius"/>
    </source>
</evidence>
<protein>
    <recommendedName>
        <fullName evidence="4">Cell division protein</fullName>
    </recommendedName>
</protein>
<keyword evidence="1" id="KW-0812">Transmembrane</keyword>